<feature type="domain" description="Activator of Hsp90 ATPase homologue 1/2-like C-terminal" evidence="2">
    <location>
        <begin position="20"/>
        <end position="156"/>
    </location>
</feature>
<organism evidence="3 4">
    <name type="scientific">Vallicoccus soli</name>
    <dbReference type="NCBI Taxonomy" id="2339232"/>
    <lineage>
        <taxon>Bacteria</taxon>
        <taxon>Bacillati</taxon>
        <taxon>Actinomycetota</taxon>
        <taxon>Actinomycetes</taxon>
        <taxon>Motilibacterales</taxon>
        <taxon>Vallicoccaceae</taxon>
        <taxon>Vallicoccus</taxon>
    </lineage>
</organism>
<dbReference type="InterPro" id="IPR023393">
    <property type="entry name" value="START-like_dom_sf"/>
</dbReference>
<sequence>MTPETALPAVASSVHVPVDPTAAFDAFTAGIDRWWPRSHSVGSAPLARAVVEPRAGGRWYEVGEDGSECTWGEVLAWEPGARLALSWRIDGSWQADPDPARASTVTVTFTAADGPDGRPGTRVDLVHDGFERHARAADELRSSVAADDGWPGLLARYAATA</sequence>
<name>A0A3A3ZMH1_9ACTN</name>
<dbReference type="AlphaFoldDB" id="A0A3A3ZMH1"/>
<gene>
    <name evidence="3" type="ORF">D5H78_02235</name>
</gene>
<comment type="similarity">
    <text evidence="1">Belongs to the AHA1 family.</text>
</comment>
<dbReference type="InterPro" id="IPR013538">
    <property type="entry name" value="ASHA1/2-like_C"/>
</dbReference>
<dbReference type="Proteomes" id="UP000265614">
    <property type="component" value="Unassembled WGS sequence"/>
</dbReference>
<dbReference type="EMBL" id="QZEZ01000001">
    <property type="protein sequence ID" value="RJK97821.1"/>
    <property type="molecule type" value="Genomic_DNA"/>
</dbReference>
<dbReference type="CDD" id="cd08891">
    <property type="entry name" value="SRPBCC_CalC"/>
    <property type="match status" value="1"/>
</dbReference>
<reference evidence="3 4" key="1">
    <citation type="submission" date="2018-09" db="EMBL/GenBank/DDBJ databases">
        <title>YIM 75000 draft genome.</title>
        <authorList>
            <person name="Tang S."/>
            <person name="Feng Y."/>
        </authorList>
    </citation>
    <scope>NUCLEOTIDE SEQUENCE [LARGE SCALE GENOMIC DNA]</scope>
    <source>
        <strain evidence="3 4">YIM 75000</strain>
    </source>
</reference>
<dbReference type="RefSeq" id="WP_119948747.1">
    <property type="nucleotide sequence ID" value="NZ_QZEZ01000001.1"/>
</dbReference>
<evidence type="ECO:0000256" key="1">
    <source>
        <dbReference type="ARBA" id="ARBA00006817"/>
    </source>
</evidence>
<accession>A0A3A3ZMH1</accession>
<dbReference type="OrthoDB" id="268331at2"/>
<proteinExistence type="inferred from homology"/>
<evidence type="ECO:0000313" key="4">
    <source>
        <dbReference type="Proteomes" id="UP000265614"/>
    </source>
</evidence>
<dbReference type="Gene3D" id="3.30.530.20">
    <property type="match status" value="1"/>
</dbReference>
<evidence type="ECO:0000259" key="2">
    <source>
        <dbReference type="Pfam" id="PF08327"/>
    </source>
</evidence>
<keyword evidence="4" id="KW-1185">Reference proteome</keyword>
<dbReference type="Pfam" id="PF08327">
    <property type="entry name" value="AHSA1"/>
    <property type="match status" value="1"/>
</dbReference>
<dbReference type="SUPFAM" id="SSF55961">
    <property type="entry name" value="Bet v1-like"/>
    <property type="match status" value="1"/>
</dbReference>
<comment type="caution">
    <text evidence="3">The sequence shown here is derived from an EMBL/GenBank/DDBJ whole genome shotgun (WGS) entry which is preliminary data.</text>
</comment>
<evidence type="ECO:0000313" key="3">
    <source>
        <dbReference type="EMBL" id="RJK97821.1"/>
    </source>
</evidence>
<protein>
    <submittedName>
        <fullName evidence="3">ATPase</fullName>
    </submittedName>
</protein>